<evidence type="ECO:0000256" key="1">
    <source>
        <dbReference type="ARBA" id="ARBA00008335"/>
    </source>
</evidence>
<feature type="transmembrane region" description="Helical" evidence="2">
    <location>
        <begin position="222"/>
        <end position="239"/>
    </location>
</feature>
<name>A0A7R8XD80_9CRUS</name>
<feature type="transmembrane region" description="Helical" evidence="2">
    <location>
        <begin position="372"/>
        <end position="393"/>
    </location>
</feature>
<dbReference type="PANTHER" id="PTHR11328">
    <property type="entry name" value="MAJOR FACILITATOR SUPERFAMILY DOMAIN-CONTAINING PROTEIN"/>
    <property type="match status" value="1"/>
</dbReference>
<evidence type="ECO:0000256" key="2">
    <source>
        <dbReference type="SAM" id="Phobius"/>
    </source>
</evidence>
<evidence type="ECO:0000313" key="3">
    <source>
        <dbReference type="EMBL" id="CAD7247458.1"/>
    </source>
</evidence>
<dbReference type="EMBL" id="LR900973">
    <property type="protein sequence ID" value="CAD7247458.1"/>
    <property type="molecule type" value="Genomic_DNA"/>
</dbReference>
<dbReference type="EMBL" id="CAJPEV010001456">
    <property type="protein sequence ID" value="CAG0892768.1"/>
    <property type="molecule type" value="Genomic_DNA"/>
</dbReference>
<sequence>MASSVIVIGSFPMIFLGLTSWSFQVRYAWYIIFIILFQFGWAAVQISHLALMPNLTQNSEERAKLNTYRYSELDALREEYKEPEICQGNPIRNPNWNFPFGLKMYGMLVLSNILPYILVWLVLGIAGGSGNQTVVLIGVGIGTVFTIVFHMLTPERVHSANNPFSISADGRKNFRIQDWFTKLQFYQTAVLYMASRLFCNLVQSFINLYLQITLHMPAESVAIIPLVIFLSGFFSTFLIERSNEALGRVVTFTIGGVLGMTASVWVSLGVASENFQYQVYTIAVLYGYSTTAVVVTALNLTADLIGKQEHTGGFVYGFMSFTDKLASGIAIWIIEYCVPYCSNSGDYVPLPLIGGNRMASCESVENYYRKSLALGAGSALLLALSALATIHFSRNMSPSDPQRYREILQVSPIEGASRDLIPLEMNQEEYV</sequence>
<keyword evidence="2" id="KW-0812">Transmembrane</keyword>
<dbReference type="Proteomes" id="UP000677054">
    <property type="component" value="Unassembled WGS sequence"/>
</dbReference>
<dbReference type="PANTHER" id="PTHR11328:SF28">
    <property type="entry name" value="MAJOR FACILITATOR SUPERFAMILY DOMAIN-CONTAINING PROTEIN 12"/>
    <property type="match status" value="1"/>
</dbReference>
<feature type="transmembrane region" description="Helical" evidence="2">
    <location>
        <begin position="29"/>
        <end position="52"/>
    </location>
</feature>
<dbReference type="InterPro" id="IPR036259">
    <property type="entry name" value="MFS_trans_sf"/>
</dbReference>
<organism evidence="3">
    <name type="scientific">Darwinula stevensoni</name>
    <dbReference type="NCBI Taxonomy" id="69355"/>
    <lineage>
        <taxon>Eukaryota</taxon>
        <taxon>Metazoa</taxon>
        <taxon>Ecdysozoa</taxon>
        <taxon>Arthropoda</taxon>
        <taxon>Crustacea</taxon>
        <taxon>Oligostraca</taxon>
        <taxon>Ostracoda</taxon>
        <taxon>Podocopa</taxon>
        <taxon>Podocopida</taxon>
        <taxon>Darwinulocopina</taxon>
        <taxon>Darwinuloidea</taxon>
        <taxon>Darwinulidae</taxon>
        <taxon>Darwinula</taxon>
    </lineage>
</organism>
<proteinExistence type="inferred from homology"/>
<accession>A0A7R8XD80</accession>
<feature type="transmembrane region" description="Helical" evidence="2">
    <location>
        <begin position="314"/>
        <end position="334"/>
    </location>
</feature>
<dbReference type="Gene3D" id="1.20.1250.20">
    <property type="entry name" value="MFS general substrate transporter like domains"/>
    <property type="match status" value="1"/>
</dbReference>
<keyword evidence="4" id="KW-1185">Reference proteome</keyword>
<dbReference type="GO" id="GO:0005886">
    <property type="term" value="C:plasma membrane"/>
    <property type="evidence" value="ECO:0007669"/>
    <property type="project" value="TreeGrafter"/>
</dbReference>
<feature type="transmembrane region" description="Helical" evidence="2">
    <location>
        <begin position="133"/>
        <end position="152"/>
    </location>
</feature>
<keyword evidence="2" id="KW-1133">Transmembrane helix</keyword>
<protein>
    <submittedName>
        <fullName evidence="3">Uncharacterized protein</fullName>
    </submittedName>
</protein>
<dbReference type="GO" id="GO:0015293">
    <property type="term" value="F:symporter activity"/>
    <property type="evidence" value="ECO:0007669"/>
    <property type="project" value="InterPro"/>
</dbReference>
<dbReference type="InterPro" id="IPR039672">
    <property type="entry name" value="MFS_2"/>
</dbReference>
<dbReference type="Pfam" id="PF13347">
    <property type="entry name" value="MFS_2"/>
    <property type="match status" value="1"/>
</dbReference>
<keyword evidence="2" id="KW-0472">Membrane</keyword>
<dbReference type="SUPFAM" id="SSF103473">
    <property type="entry name" value="MFS general substrate transporter"/>
    <property type="match status" value="1"/>
</dbReference>
<evidence type="ECO:0000313" key="4">
    <source>
        <dbReference type="Proteomes" id="UP000677054"/>
    </source>
</evidence>
<dbReference type="GO" id="GO:0008643">
    <property type="term" value="P:carbohydrate transport"/>
    <property type="evidence" value="ECO:0007669"/>
    <property type="project" value="InterPro"/>
</dbReference>
<feature type="transmembrane region" description="Helical" evidence="2">
    <location>
        <begin position="246"/>
        <end position="268"/>
    </location>
</feature>
<feature type="transmembrane region" description="Helical" evidence="2">
    <location>
        <begin position="280"/>
        <end position="302"/>
    </location>
</feature>
<comment type="similarity">
    <text evidence="1">Belongs to the major facilitator superfamily.</text>
</comment>
<gene>
    <name evidence="3" type="ORF">DSTB1V02_LOCUS7289</name>
</gene>
<feature type="transmembrane region" description="Helical" evidence="2">
    <location>
        <begin position="5"/>
        <end position="23"/>
    </location>
</feature>
<feature type="transmembrane region" description="Helical" evidence="2">
    <location>
        <begin position="105"/>
        <end position="127"/>
    </location>
</feature>
<dbReference type="AlphaFoldDB" id="A0A7R8XD80"/>
<dbReference type="OrthoDB" id="1730117at2759"/>
<reference evidence="3" key="1">
    <citation type="submission" date="2020-11" db="EMBL/GenBank/DDBJ databases">
        <authorList>
            <person name="Tran Van P."/>
        </authorList>
    </citation>
    <scope>NUCLEOTIDE SEQUENCE</scope>
</reference>